<proteinExistence type="predicted"/>
<evidence type="ECO:0000313" key="2">
    <source>
        <dbReference type="EMBL" id="SFU68682.1"/>
    </source>
</evidence>
<dbReference type="Proteomes" id="UP000182649">
    <property type="component" value="Unassembled WGS sequence"/>
</dbReference>
<evidence type="ECO:0000313" key="3">
    <source>
        <dbReference type="Proteomes" id="UP000182649"/>
    </source>
</evidence>
<dbReference type="Pfam" id="PF00563">
    <property type="entry name" value="EAL"/>
    <property type="match status" value="1"/>
</dbReference>
<gene>
    <name evidence="2" type="ORF">SAMN05216417_11529</name>
</gene>
<name>A0A1I7I6U7_9PROT</name>
<dbReference type="OrthoDB" id="9813903at2"/>
<accession>A0A1I7I6U7</accession>
<reference evidence="2 3" key="1">
    <citation type="submission" date="2016-10" db="EMBL/GenBank/DDBJ databases">
        <authorList>
            <person name="de Groot N.N."/>
        </authorList>
    </citation>
    <scope>NUCLEOTIDE SEQUENCE [LARGE SCALE GENOMIC DNA]</scope>
    <source>
        <strain evidence="2 3">Nl14</strain>
    </source>
</reference>
<dbReference type="SUPFAM" id="SSF141868">
    <property type="entry name" value="EAL domain-like"/>
    <property type="match status" value="1"/>
</dbReference>
<dbReference type="PANTHER" id="PTHR33121">
    <property type="entry name" value="CYCLIC DI-GMP PHOSPHODIESTERASE PDEF"/>
    <property type="match status" value="1"/>
</dbReference>
<dbReference type="PROSITE" id="PS50883">
    <property type="entry name" value="EAL"/>
    <property type="match status" value="1"/>
</dbReference>
<dbReference type="SMART" id="SM00052">
    <property type="entry name" value="EAL"/>
    <property type="match status" value="1"/>
</dbReference>
<feature type="domain" description="EAL" evidence="1">
    <location>
        <begin position="1"/>
        <end position="107"/>
    </location>
</feature>
<dbReference type="PANTHER" id="PTHR33121:SF71">
    <property type="entry name" value="OXYGEN SENSOR PROTEIN DOSP"/>
    <property type="match status" value="1"/>
</dbReference>
<dbReference type="InterPro" id="IPR035919">
    <property type="entry name" value="EAL_sf"/>
</dbReference>
<dbReference type="InterPro" id="IPR050706">
    <property type="entry name" value="Cyclic-di-GMP_PDE-like"/>
</dbReference>
<dbReference type="Gene3D" id="3.20.20.450">
    <property type="entry name" value="EAL domain"/>
    <property type="match status" value="1"/>
</dbReference>
<protein>
    <submittedName>
        <fullName evidence="2">EAL domain-containing protein</fullName>
    </submittedName>
</protein>
<sequence>MDVLWGTGIRFALDDFGIGYSSLAYLKRLPVEKIKIDRSFVRDISHDLSDEVIVPTIIEMSNTLGMKVIAEGVETENQRDILARNGCYTYQGYLFGKPLPIEDFLKH</sequence>
<dbReference type="InterPro" id="IPR001633">
    <property type="entry name" value="EAL_dom"/>
</dbReference>
<dbReference type="CDD" id="cd01948">
    <property type="entry name" value="EAL"/>
    <property type="match status" value="1"/>
</dbReference>
<dbReference type="AlphaFoldDB" id="A0A1I7I6U7"/>
<organism evidence="2 3">
    <name type="scientific">Nitrosospira multiformis</name>
    <dbReference type="NCBI Taxonomy" id="1231"/>
    <lineage>
        <taxon>Bacteria</taxon>
        <taxon>Pseudomonadati</taxon>
        <taxon>Pseudomonadota</taxon>
        <taxon>Betaproteobacteria</taxon>
        <taxon>Nitrosomonadales</taxon>
        <taxon>Nitrosomonadaceae</taxon>
        <taxon>Nitrosospira</taxon>
    </lineage>
</organism>
<evidence type="ECO:0000259" key="1">
    <source>
        <dbReference type="PROSITE" id="PS50883"/>
    </source>
</evidence>
<dbReference type="EMBL" id="FPBZ01000015">
    <property type="protein sequence ID" value="SFU68682.1"/>
    <property type="molecule type" value="Genomic_DNA"/>
</dbReference>
<dbReference type="GO" id="GO:0071111">
    <property type="term" value="F:cyclic-guanylate-specific phosphodiesterase activity"/>
    <property type="evidence" value="ECO:0007669"/>
    <property type="project" value="InterPro"/>
</dbReference>